<evidence type="ECO:0000313" key="2">
    <source>
        <dbReference type="Proteomes" id="UP000010504"/>
    </source>
</evidence>
<gene>
    <name evidence="1" type="ORF">OKA_04903</name>
</gene>
<name>A0A829A3W4_ENTFC</name>
<comment type="caution">
    <text evidence="1">The sequence shown here is derived from an EMBL/GenBank/DDBJ whole genome shotgun (WGS) entry which is preliminary data.</text>
</comment>
<dbReference type="RefSeq" id="WP_002342974.1">
    <property type="nucleotide sequence ID" value="NZ_KB029917.1"/>
</dbReference>
<protein>
    <submittedName>
        <fullName evidence="1">Uncharacterized protein</fullName>
    </submittedName>
</protein>
<dbReference type="Proteomes" id="UP000010504">
    <property type="component" value="Unassembled WGS sequence"/>
</dbReference>
<sequence length="135" mass="15553">MKTIYKVLYPMGYEEHQVEDNFPTSLPFVEVPPILFEKKEDETDEGFGRRQQSQFFNFTENKWEEAVTQDYSKKLELLENLSIGLQVDNTALKKSNEELTEKADSMAQLNAKLMLNDLTINKKIEAIEKQIGGAS</sequence>
<evidence type="ECO:0000313" key="1">
    <source>
        <dbReference type="EMBL" id="ELB39069.1"/>
    </source>
</evidence>
<proteinExistence type="predicted"/>
<dbReference type="EMBL" id="AHXS01000019">
    <property type="protein sequence ID" value="ELB39069.1"/>
    <property type="molecule type" value="Genomic_DNA"/>
</dbReference>
<reference evidence="1 2" key="1">
    <citation type="submission" date="2012-12" db="EMBL/GenBank/DDBJ databases">
        <title>The Genome Sequence of Enterococcus faecium E2039.</title>
        <authorList>
            <consortium name="The Broad Institute Genome Sequencing Platform"/>
            <consortium name="The Broad Institute Genome Sequencing Center for Infectious Disease"/>
            <person name="Earl A.M."/>
            <person name="Gilmore M.S."/>
            <person name="van Schaik W."/>
            <person name="Lebreton F."/>
            <person name="Willems R.J."/>
            <person name="Walker B."/>
            <person name="Young S.K."/>
            <person name="Zeng Q."/>
            <person name="Gargeya S."/>
            <person name="Fitzgerald M."/>
            <person name="Haas B."/>
            <person name="Abouelleil A."/>
            <person name="Alvarado L."/>
            <person name="Arachchi H.M."/>
            <person name="Berlin A.M."/>
            <person name="Chapman S.B."/>
            <person name="Dewar J."/>
            <person name="Goldberg J."/>
            <person name="Griggs A."/>
            <person name="Gujja S."/>
            <person name="Hansen M."/>
            <person name="Howarth C."/>
            <person name="Imamovic A."/>
            <person name="Larimer J."/>
            <person name="McCowan C."/>
            <person name="Murphy C."/>
            <person name="Neiman D."/>
            <person name="Pearson M."/>
            <person name="Priest M."/>
            <person name="Roberts A."/>
            <person name="Saif S."/>
            <person name="Shea T."/>
            <person name="Sisk P."/>
            <person name="Sykes S."/>
            <person name="Wortman J."/>
            <person name="Nusbaum C."/>
            <person name="Birren B."/>
        </authorList>
    </citation>
    <scope>NUCLEOTIDE SEQUENCE [LARGE SCALE GENOMIC DNA]</scope>
    <source>
        <strain evidence="1 2">E2039</strain>
    </source>
</reference>
<organism evidence="1 2">
    <name type="scientific">Enterococcus faecium EnGen0026</name>
    <dbReference type="NCBI Taxonomy" id="1138917"/>
    <lineage>
        <taxon>Bacteria</taxon>
        <taxon>Bacillati</taxon>
        <taxon>Bacillota</taxon>
        <taxon>Bacilli</taxon>
        <taxon>Lactobacillales</taxon>
        <taxon>Enterococcaceae</taxon>
        <taxon>Enterococcus</taxon>
    </lineage>
</organism>
<dbReference type="AlphaFoldDB" id="A0A829A3W4"/>
<accession>A0A829A3W4</accession>